<dbReference type="EMBL" id="LYMM01000023">
    <property type="protein sequence ID" value="PNU05720.1"/>
    <property type="molecule type" value="Genomic_DNA"/>
</dbReference>
<evidence type="ECO:0000259" key="3">
    <source>
        <dbReference type="PROSITE" id="PS50110"/>
    </source>
</evidence>
<accession>A0A2K2G3U7</accession>
<dbReference type="PANTHER" id="PTHR44591">
    <property type="entry name" value="STRESS RESPONSE REGULATOR PROTEIN 1"/>
    <property type="match status" value="1"/>
</dbReference>
<keyword evidence="5" id="KW-1185">Reference proteome</keyword>
<protein>
    <submittedName>
        <fullName evidence="4">Histidine kinase</fullName>
    </submittedName>
</protein>
<sequence length="122" mass="13084">MKIVVAEDEFLIADLLVVSLEDAGHEVHDAAHGVDALKLIRSLAPDLVITDFMMPLMTGLELAETMKADSVLQGIPIILVSGAQGAIARSRTDLFDLVFDKPYAMDRLLTAVADLGGKRGQP</sequence>
<dbReference type="PROSITE" id="PS50110">
    <property type="entry name" value="RESPONSE_REGULATORY"/>
    <property type="match status" value="1"/>
</dbReference>
<dbReference type="AlphaFoldDB" id="A0A2K2G3U7"/>
<feature type="modified residue" description="4-aspartylphosphate" evidence="2">
    <location>
        <position position="51"/>
    </location>
</feature>
<evidence type="ECO:0000256" key="1">
    <source>
        <dbReference type="ARBA" id="ARBA00022553"/>
    </source>
</evidence>
<keyword evidence="4" id="KW-0808">Transferase</keyword>
<keyword evidence="4" id="KW-0418">Kinase</keyword>
<reference evidence="4 5" key="1">
    <citation type="submission" date="2016-05" db="EMBL/GenBank/DDBJ databases">
        <title>Complete genome sequence of Novosphingobium guangzhouense SA925(T).</title>
        <authorList>
            <person name="Sha S."/>
        </authorList>
    </citation>
    <scope>NUCLEOTIDE SEQUENCE [LARGE SCALE GENOMIC DNA]</scope>
    <source>
        <strain evidence="4 5">SA925</strain>
    </source>
</reference>
<evidence type="ECO:0000313" key="5">
    <source>
        <dbReference type="Proteomes" id="UP000236327"/>
    </source>
</evidence>
<dbReference type="InterPro" id="IPR050595">
    <property type="entry name" value="Bact_response_regulator"/>
</dbReference>
<dbReference type="Pfam" id="PF00072">
    <property type="entry name" value="Response_reg"/>
    <property type="match status" value="1"/>
</dbReference>
<dbReference type="SMART" id="SM00448">
    <property type="entry name" value="REC"/>
    <property type="match status" value="1"/>
</dbReference>
<dbReference type="OrthoDB" id="9800897at2"/>
<feature type="domain" description="Response regulatory" evidence="3">
    <location>
        <begin position="2"/>
        <end position="116"/>
    </location>
</feature>
<dbReference type="InterPro" id="IPR001789">
    <property type="entry name" value="Sig_transdc_resp-reg_receiver"/>
</dbReference>
<keyword evidence="1 2" id="KW-0597">Phosphoprotein</keyword>
<dbReference type="GO" id="GO:0016301">
    <property type="term" value="F:kinase activity"/>
    <property type="evidence" value="ECO:0007669"/>
    <property type="project" value="UniProtKB-KW"/>
</dbReference>
<dbReference type="Proteomes" id="UP000236327">
    <property type="component" value="Unassembled WGS sequence"/>
</dbReference>
<dbReference type="SUPFAM" id="SSF52172">
    <property type="entry name" value="CheY-like"/>
    <property type="match status" value="1"/>
</dbReference>
<comment type="caution">
    <text evidence="4">The sequence shown here is derived from an EMBL/GenBank/DDBJ whole genome shotgun (WGS) entry which is preliminary data.</text>
</comment>
<evidence type="ECO:0000313" key="4">
    <source>
        <dbReference type="EMBL" id="PNU05720.1"/>
    </source>
</evidence>
<dbReference type="GO" id="GO:0000160">
    <property type="term" value="P:phosphorelay signal transduction system"/>
    <property type="evidence" value="ECO:0007669"/>
    <property type="project" value="InterPro"/>
</dbReference>
<dbReference type="InterPro" id="IPR011006">
    <property type="entry name" value="CheY-like_superfamily"/>
</dbReference>
<name>A0A2K2G3U7_9SPHN</name>
<evidence type="ECO:0000256" key="2">
    <source>
        <dbReference type="PROSITE-ProRule" id="PRU00169"/>
    </source>
</evidence>
<dbReference type="Gene3D" id="3.40.50.2300">
    <property type="match status" value="1"/>
</dbReference>
<organism evidence="4 5">
    <name type="scientific">Novosphingobium guangzhouense</name>
    <dbReference type="NCBI Taxonomy" id="1850347"/>
    <lineage>
        <taxon>Bacteria</taxon>
        <taxon>Pseudomonadati</taxon>
        <taxon>Pseudomonadota</taxon>
        <taxon>Alphaproteobacteria</taxon>
        <taxon>Sphingomonadales</taxon>
        <taxon>Sphingomonadaceae</taxon>
        <taxon>Novosphingobium</taxon>
    </lineage>
</organism>
<dbReference type="RefSeq" id="WP_103095144.1">
    <property type="nucleotide sequence ID" value="NZ_LYMM01000023.1"/>
</dbReference>
<proteinExistence type="predicted"/>
<dbReference type="PANTHER" id="PTHR44591:SF3">
    <property type="entry name" value="RESPONSE REGULATORY DOMAIN-CONTAINING PROTEIN"/>
    <property type="match status" value="1"/>
</dbReference>
<gene>
    <name evidence="4" type="ORF">A8V01_15365</name>
</gene>